<dbReference type="SUPFAM" id="SSF53098">
    <property type="entry name" value="Ribonuclease H-like"/>
    <property type="match status" value="1"/>
</dbReference>
<evidence type="ECO:0000259" key="3">
    <source>
        <dbReference type="Pfam" id="PF05699"/>
    </source>
</evidence>
<feature type="coiled-coil region" evidence="1">
    <location>
        <begin position="500"/>
        <end position="534"/>
    </location>
</feature>
<reference evidence="4" key="1">
    <citation type="submission" date="2022-03" db="EMBL/GenBank/DDBJ databases">
        <title>Draft genome sequence of Aduncisulcus paluster, a free-living microaerophilic Fornicata.</title>
        <authorList>
            <person name="Yuyama I."/>
            <person name="Kume K."/>
            <person name="Tamura T."/>
            <person name="Inagaki Y."/>
            <person name="Hashimoto T."/>
        </authorList>
    </citation>
    <scope>NUCLEOTIDE SEQUENCE</scope>
    <source>
        <strain evidence="4">NY0171</strain>
    </source>
</reference>
<feature type="domain" description="HAT C-terminal dimerisation" evidence="3">
    <location>
        <begin position="861"/>
        <end position="935"/>
    </location>
</feature>
<feature type="region of interest" description="Disordered" evidence="2">
    <location>
        <begin position="571"/>
        <end position="595"/>
    </location>
</feature>
<evidence type="ECO:0000313" key="4">
    <source>
        <dbReference type="EMBL" id="GKT36954.1"/>
    </source>
</evidence>
<sequence length="1039" mass="117135">MVDYGQESPFILDIKNSGIYMFVVEGGDSGQNVGSMVRACTRLQRDSKLILLRGGYGAMENGGGGSYVGLLHEDHGFPSKKSKSFVSKHSSKDHALSSKDCSGLSVAATFETQTNISLLLCAGGGGLNNSDKRKYSHISTPITFLPPNVGGKICGDYGHLSIVDQFRAFEEEGSFPDAIDSISAFLKTFALDACSISSSFFPSHAPLSSSPVEYHDLSPSYVLCRLRSVAIMAGMELKEEKHSKEFSRQSDSYADFGHGLGIKDGVLFSPSNSSGKRNQKLSGICGGGMDGGGGYVGGFGGKRIDDMSVIGHDGSLEIEQVSSEFACGGGSLFVNPQICCHCPIQKTVKKLCSHLMSEQHLSKYDACQEQKTIDEYIEMGEISPSDAKDGYIGYLLGLELSPLMISKILTLEFQSLMHKAGTGNIVTRRIVETTAKNQRMISVKSGRDNVLQEYRKLAHILPEEEKLDPDLLASLAQESPEEEKKRLEDEEEITLTKITRKQYNENIKKVEKMIEESKRKKSAIARQIRTLERDKDKKELYQKKACSMGISLESLFLKYWDNRSELEKLVESSAEEDSRKKESQNDKEDKDKQKEGRKLADKIAAKLTKLIEEYSFAPGFIITDGEALMLNVGKRLQEYKSKEAPLVINHVWCLAHQLDLLLGDFMKLKENRFISELITKISLAQMHHKNKLTKYQIKSVTKCMTRWVENVECTLDILAKWLNYRLFCDTYIKDEEEKKYVVEKLFSEDNRKKLKKMSVFFITLERAVICVQGREVDFAIKDIHCLLFNIDEMRKEGYSIPPNYAKREANIRKALDLYQDVVEFLPDHSPRKNVKQLLAILKKYDYNNRMDGLCQMDLKFELTSYAQEDVLDLSRLNIDEKREKYYDYWKKHDASFKFVEPLLTISLSGAEVERFFSAYGLILTPQRSSLKNETAARYSTLKYHWNMINPEVPRCKQAGKMRSSQDALQSGPLKKRSEISLPVSVEKESQVEEHSIGAVGKSSHKLCHSPKNLQCIVEFFPVIPKSPISDLSEESSISD</sequence>
<organism evidence="4 5">
    <name type="scientific">Aduncisulcus paluster</name>
    <dbReference type="NCBI Taxonomy" id="2918883"/>
    <lineage>
        <taxon>Eukaryota</taxon>
        <taxon>Metamonada</taxon>
        <taxon>Carpediemonas-like organisms</taxon>
        <taxon>Aduncisulcus</taxon>
    </lineage>
</organism>
<protein>
    <recommendedName>
        <fullName evidence="3">HAT C-terminal dimerisation domain-containing protein</fullName>
    </recommendedName>
</protein>
<keyword evidence="1" id="KW-0175">Coiled coil</keyword>
<proteinExistence type="predicted"/>
<gene>
    <name evidence="4" type="ORF">ADUPG1_009828</name>
</gene>
<name>A0ABQ5KZQ9_9EUKA</name>
<evidence type="ECO:0000256" key="2">
    <source>
        <dbReference type="SAM" id="MobiDB-lite"/>
    </source>
</evidence>
<dbReference type="Pfam" id="PF05699">
    <property type="entry name" value="Dimer_Tnp_hAT"/>
    <property type="match status" value="1"/>
</dbReference>
<comment type="caution">
    <text evidence="4">The sequence shown here is derived from an EMBL/GenBank/DDBJ whole genome shotgun (WGS) entry which is preliminary data.</text>
</comment>
<dbReference type="Proteomes" id="UP001057375">
    <property type="component" value="Unassembled WGS sequence"/>
</dbReference>
<keyword evidence="5" id="KW-1185">Reference proteome</keyword>
<accession>A0ABQ5KZQ9</accession>
<dbReference type="InterPro" id="IPR012337">
    <property type="entry name" value="RNaseH-like_sf"/>
</dbReference>
<evidence type="ECO:0000313" key="5">
    <source>
        <dbReference type="Proteomes" id="UP001057375"/>
    </source>
</evidence>
<evidence type="ECO:0000256" key="1">
    <source>
        <dbReference type="SAM" id="Coils"/>
    </source>
</evidence>
<dbReference type="EMBL" id="BQXS01011343">
    <property type="protein sequence ID" value="GKT36954.1"/>
    <property type="molecule type" value="Genomic_DNA"/>
</dbReference>
<dbReference type="InterPro" id="IPR008906">
    <property type="entry name" value="HATC_C_dom"/>
</dbReference>